<keyword evidence="1" id="KW-0802">TPR repeat</keyword>
<gene>
    <name evidence="3" type="ordered locus">TPASS_0261</name>
</gene>
<organism evidence="3 4">
    <name type="scientific">Treponema pallidum subsp. pallidum (strain SS14)</name>
    <dbReference type="NCBI Taxonomy" id="455434"/>
    <lineage>
        <taxon>Bacteria</taxon>
        <taxon>Pseudomonadati</taxon>
        <taxon>Spirochaetota</taxon>
        <taxon>Spirochaetia</taxon>
        <taxon>Spirochaetales</taxon>
        <taxon>Treponemataceae</taxon>
        <taxon>Treponema</taxon>
    </lineage>
</organism>
<dbReference type="SUPFAM" id="SSF48452">
    <property type="entry name" value="TPR-like"/>
    <property type="match status" value="1"/>
</dbReference>
<dbReference type="PROSITE" id="PS50005">
    <property type="entry name" value="TPR"/>
    <property type="match status" value="2"/>
</dbReference>
<dbReference type="Pfam" id="PF00027">
    <property type="entry name" value="cNMP_binding"/>
    <property type="match status" value="1"/>
</dbReference>
<dbReference type="GeneID" id="93876052"/>
<evidence type="ECO:0000259" key="2">
    <source>
        <dbReference type="PROSITE" id="PS50042"/>
    </source>
</evidence>
<feature type="domain" description="Cyclic nucleotide-binding" evidence="2">
    <location>
        <begin position="15"/>
        <end position="122"/>
    </location>
</feature>
<dbReference type="Gene3D" id="2.60.120.10">
    <property type="entry name" value="Jelly Rolls"/>
    <property type="match status" value="1"/>
</dbReference>
<name>A0A0H3BIH0_TREPS</name>
<dbReference type="RefSeq" id="WP_010881710.1">
    <property type="nucleotide sequence ID" value="NC_010741.1"/>
</dbReference>
<dbReference type="Proteomes" id="UP000001202">
    <property type="component" value="Chromosome"/>
</dbReference>
<dbReference type="Pfam" id="PF13174">
    <property type="entry name" value="TPR_6"/>
    <property type="match status" value="1"/>
</dbReference>
<dbReference type="InterPro" id="IPR018490">
    <property type="entry name" value="cNMP-bd_dom_sf"/>
</dbReference>
<evidence type="ECO:0000256" key="1">
    <source>
        <dbReference type="PROSITE-ProRule" id="PRU00339"/>
    </source>
</evidence>
<dbReference type="InterPro" id="IPR011990">
    <property type="entry name" value="TPR-like_helical_dom_sf"/>
</dbReference>
<feature type="repeat" description="TPR" evidence="1">
    <location>
        <begin position="259"/>
        <end position="292"/>
    </location>
</feature>
<dbReference type="PROSITE" id="PS50042">
    <property type="entry name" value="CNMP_BINDING_3"/>
    <property type="match status" value="1"/>
</dbReference>
<accession>A0A0H3BIH0</accession>
<dbReference type="EMBL" id="CP000805">
    <property type="protein sequence ID" value="ACD70688.1"/>
    <property type="molecule type" value="Genomic_DNA"/>
</dbReference>
<dbReference type="InterPro" id="IPR014710">
    <property type="entry name" value="RmlC-like_jellyroll"/>
</dbReference>
<dbReference type="SUPFAM" id="SSF51206">
    <property type="entry name" value="cAMP-binding domain-like"/>
    <property type="match status" value="1"/>
</dbReference>
<dbReference type="Gene3D" id="1.25.40.10">
    <property type="entry name" value="Tetratricopeptide repeat domain"/>
    <property type="match status" value="1"/>
</dbReference>
<dbReference type="KEGG" id="tpp:TPASS_0261"/>
<evidence type="ECO:0000313" key="4">
    <source>
        <dbReference type="Proteomes" id="UP000001202"/>
    </source>
</evidence>
<dbReference type="InterPro" id="IPR019734">
    <property type="entry name" value="TPR_rpt"/>
</dbReference>
<dbReference type="InterPro" id="IPR000595">
    <property type="entry name" value="cNMP-bd_dom"/>
</dbReference>
<evidence type="ECO:0000313" key="3">
    <source>
        <dbReference type="EMBL" id="ACD70688.1"/>
    </source>
</evidence>
<dbReference type="SMART" id="SM00028">
    <property type="entry name" value="TPR"/>
    <property type="match status" value="2"/>
</dbReference>
<proteinExistence type="predicted"/>
<sequence length="347" mass="38313">MGATLFLGVAWKTEADVPKAIQYKANSVIYFSGDLDDRVMILNKGHVALTFADVETGSQVTEYIKTGEFFGVKSALGNFPREENAITLVDSIVYAFGSQEFEAFAQTNIRIVMKMLKVFSRQLRSVHRQLESLLDSQEETNNEEGLYTVARAFHASEHYLAASQVAQRYRELYPDGKHRHDIASMLESADGTVGRGFEEAGAQGSDAGFEVPSAFAESAVDSEVGDLRAAELLEQQGKWGEAYEHYRLGCASNGGVGAEAAYLGAGRCLFEQREFVRSIQTFTECITRNPKSTRLAEVLMYLGQCYQGMGRPDKAISFYDKALSTAPESLVPRIKELQRSCEEASHG</sequence>
<dbReference type="AlphaFoldDB" id="A0A0H3BIH0"/>
<protein>
    <submittedName>
        <fullName evidence="3">Possible catabolite gene activator</fullName>
    </submittedName>
</protein>
<dbReference type="PATRIC" id="fig|243276.5.peg.281"/>
<reference evidence="3 4" key="1">
    <citation type="journal article" date="2008" name="BMC Microbiol.">
        <title>Complete genome sequence of Treponema pallidum ssp. pallidum strain SS14 determined with oligonucleotide arrays.</title>
        <authorList>
            <person name="Matejkova P."/>
            <person name="Strouhal M."/>
            <person name="Smajs D."/>
            <person name="Norris S.J."/>
            <person name="Palzkill T."/>
            <person name="Petrosino J.F."/>
            <person name="Sodergren E."/>
            <person name="Norton J.E."/>
            <person name="Singh J."/>
            <person name="Richmond T.A."/>
            <person name="Molla M.N."/>
            <person name="Albert T.J."/>
            <person name="Weinstock G.M."/>
        </authorList>
    </citation>
    <scope>NUCLEOTIDE SEQUENCE [LARGE SCALE GENOMIC DNA]</scope>
    <source>
        <strain evidence="3 4">SS14</strain>
    </source>
</reference>
<feature type="repeat" description="TPR" evidence="1">
    <location>
        <begin position="296"/>
        <end position="329"/>
    </location>
</feature>
<dbReference type="PROSITE" id="PS50293">
    <property type="entry name" value="TPR_REGION"/>
    <property type="match status" value="1"/>
</dbReference>
<dbReference type="Pfam" id="PF00515">
    <property type="entry name" value="TPR_1"/>
    <property type="match status" value="1"/>
</dbReference>
<dbReference type="CDD" id="cd00038">
    <property type="entry name" value="CAP_ED"/>
    <property type="match status" value="1"/>
</dbReference>